<keyword evidence="2" id="KW-1185">Reference proteome</keyword>
<name>A0A7U7J632_9GAMM</name>
<evidence type="ECO:0000313" key="1">
    <source>
        <dbReference type="EMBL" id="CDH47273.1"/>
    </source>
</evidence>
<protein>
    <submittedName>
        <fullName evidence="1">Uncharacterized protein</fullName>
    </submittedName>
</protein>
<reference evidence="1 2" key="1">
    <citation type="journal article" date="2014" name="ISME J.">
        <title>Candidatus Competibacter-lineage genomes retrieved from metagenomes reveal functional metabolic diversity.</title>
        <authorList>
            <person name="McIlroy S.J."/>
            <person name="Albertsen M."/>
            <person name="Andresen E.K."/>
            <person name="Saunders A.M."/>
            <person name="Kristiansen R."/>
            <person name="Stokholm-Bjerregaard M."/>
            <person name="Nielsen K.L."/>
            <person name="Nielsen P.H."/>
        </authorList>
    </citation>
    <scope>NUCLEOTIDE SEQUENCE [LARGE SCALE GENOMIC DNA]</scope>
    <source>
        <strain evidence="1 2">Run_B_J11</strain>
    </source>
</reference>
<evidence type="ECO:0000313" key="2">
    <source>
        <dbReference type="Proteomes" id="UP000019184"/>
    </source>
</evidence>
<sequence>MRISLMTFVSIKHMRDGLILTAGEVLVETWIRHGRQHLSKALTLGPEQNLFQDGAMFSLCALPHGHQLKAVRGAYPTTTVELSLSCNPA</sequence>
<dbReference type="EMBL" id="CBTK010000296">
    <property type="protein sequence ID" value="CDH47273.1"/>
    <property type="molecule type" value="Genomic_DNA"/>
</dbReference>
<dbReference type="Proteomes" id="UP000019184">
    <property type="component" value="Unassembled WGS sequence"/>
</dbReference>
<comment type="caution">
    <text evidence="1">The sequence shown here is derived from an EMBL/GenBank/DDBJ whole genome shotgun (WGS) entry which is preliminary data.</text>
</comment>
<organism evidence="1 2">
    <name type="scientific">Candidatus Contendobacter odensis Run_B_J11</name>
    <dbReference type="NCBI Taxonomy" id="1400861"/>
    <lineage>
        <taxon>Bacteria</taxon>
        <taxon>Pseudomonadati</taxon>
        <taxon>Pseudomonadota</taxon>
        <taxon>Gammaproteobacteria</taxon>
        <taxon>Candidatus Competibacteraceae</taxon>
        <taxon>Candidatus Contendibacter</taxon>
    </lineage>
</organism>
<gene>
    <name evidence="1" type="ORF">BN874_780003</name>
</gene>
<accession>A0A7U7J632</accession>
<proteinExistence type="predicted"/>
<dbReference type="AlphaFoldDB" id="A0A7U7J632"/>